<reference evidence="2 3" key="1">
    <citation type="submission" date="2017-06" db="EMBL/GenBank/DDBJ databases">
        <title>Draft genome sequence of anaerobic fermentative bacterium Anaeromicrobium sediminis DY2726D isolated from West Pacific Ocean sediments.</title>
        <authorList>
            <person name="Zeng X."/>
        </authorList>
    </citation>
    <scope>NUCLEOTIDE SEQUENCE [LARGE SCALE GENOMIC DNA]</scope>
    <source>
        <strain evidence="2 3">DY2726D</strain>
    </source>
</reference>
<keyword evidence="1" id="KW-0812">Transmembrane</keyword>
<keyword evidence="1" id="KW-0472">Membrane</keyword>
<dbReference type="Proteomes" id="UP000216024">
    <property type="component" value="Unassembled WGS sequence"/>
</dbReference>
<dbReference type="AlphaFoldDB" id="A0A267MNX6"/>
<dbReference type="EMBL" id="NIBG01000001">
    <property type="protein sequence ID" value="PAB61299.1"/>
    <property type="molecule type" value="Genomic_DNA"/>
</dbReference>
<keyword evidence="1" id="KW-1133">Transmembrane helix</keyword>
<protein>
    <submittedName>
        <fullName evidence="2">Uncharacterized protein</fullName>
    </submittedName>
</protein>
<organism evidence="2 3">
    <name type="scientific">Anaeromicrobium sediminis</name>
    <dbReference type="NCBI Taxonomy" id="1478221"/>
    <lineage>
        <taxon>Bacteria</taxon>
        <taxon>Bacillati</taxon>
        <taxon>Bacillota</taxon>
        <taxon>Clostridia</taxon>
        <taxon>Peptostreptococcales</taxon>
        <taxon>Thermotaleaceae</taxon>
        <taxon>Anaeromicrobium</taxon>
    </lineage>
</organism>
<feature type="transmembrane region" description="Helical" evidence="1">
    <location>
        <begin position="46"/>
        <end position="65"/>
    </location>
</feature>
<keyword evidence="3" id="KW-1185">Reference proteome</keyword>
<sequence>MYISLLFLKKLCVTGLTLFLIRFIDNKFNVSSKLFAKLESMFVVKAVELIIVISSLSFVSAHTNIDNTIIESMVMGASISIYLKQVTHTK</sequence>
<comment type="caution">
    <text evidence="2">The sequence shown here is derived from an EMBL/GenBank/DDBJ whole genome shotgun (WGS) entry which is preliminary data.</text>
</comment>
<evidence type="ECO:0000313" key="3">
    <source>
        <dbReference type="Proteomes" id="UP000216024"/>
    </source>
</evidence>
<gene>
    <name evidence="2" type="ORF">CCE28_02385</name>
</gene>
<proteinExistence type="predicted"/>
<accession>A0A267MNX6</accession>
<feature type="transmembrane region" description="Helical" evidence="1">
    <location>
        <begin position="6"/>
        <end position="25"/>
    </location>
</feature>
<name>A0A267MNX6_9FIRM</name>
<evidence type="ECO:0000313" key="2">
    <source>
        <dbReference type="EMBL" id="PAB61299.1"/>
    </source>
</evidence>
<evidence type="ECO:0000256" key="1">
    <source>
        <dbReference type="SAM" id="Phobius"/>
    </source>
</evidence>